<dbReference type="Proteomes" id="UP001174936">
    <property type="component" value="Unassembled WGS sequence"/>
</dbReference>
<feature type="non-terminal residue" evidence="2">
    <location>
        <position position="194"/>
    </location>
</feature>
<evidence type="ECO:0000256" key="1">
    <source>
        <dbReference type="SAM" id="Phobius"/>
    </source>
</evidence>
<dbReference type="PANTHER" id="PTHR35896:SF3">
    <property type="entry name" value="MAJOR FACILITATOR SUPERFAMILY TRANSPORTER"/>
    <property type="match status" value="1"/>
</dbReference>
<dbReference type="EMBL" id="JAULSV010000003">
    <property type="protein sequence ID" value="KAK0648018.1"/>
    <property type="molecule type" value="Genomic_DNA"/>
</dbReference>
<protein>
    <submittedName>
        <fullName evidence="2">Uncharacterized protein</fullName>
    </submittedName>
</protein>
<proteinExistence type="predicted"/>
<dbReference type="PANTHER" id="PTHR35896">
    <property type="entry name" value="IG-LIKE DOMAIN-CONTAINING PROTEIN"/>
    <property type="match status" value="1"/>
</dbReference>
<keyword evidence="1" id="KW-0812">Transmembrane</keyword>
<dbReference type="InterPro" id="IPR053008">
    <property type="entry name" value="Phomopsin_biosynth_assoc"/>
</dbReference>
<comment type="caution">
    <text evidence="2">The sequence shown here is derived from an EMBL/GenBank/DDBJ whole genome shotgun (WGS) entry which is preliminary data.</text>
</comment>
<feature type="non-terminal residue" evidence="2">
    <location>
        <position position="1"/>
    </location>
</feature>
<accession>A0AA39Y8R6</accession>
<keyword evidence="1" id="KW-1133">Transmembrane helix</keyword>
<name>A0AA39Y8R6_9PEZI</name>
<gene>
    <name evidence="2" type="ORF">B0T16DRAFT_314224</name>
</gene>
<evidence type="ECO:0000313" key="2">
    <source>
        <dbReference type="EMBL" id="KAK0648018.1"/>
    </source>
</evidence>
<evidence type="ECO:0000313" key="3">
    <source>
        <dbReference type="Proteomes" id="UP001174936"/>
    </source>
</evidence>
<keyword evidence="1" id="KW-0472">Membrane</keyword>
<sequence>RKRRVLRAAFHLTAYLLAIWGLASTFLLLRPFSSHSPTLDPTHDVYRPWTLPPLLNHCYCGTSVPEALSLNCTYDTLATAWLPAYCRDPDLTAEFDQSGPGANGSWPYFADENGTIPIPVSKLGFQKTFWASRQWHITHCIFYWMKYTRMRTTGVVMEERFDAMIHVRHCAGMLLKTGKDSGALIEVPVMMNSS</sequence>
<organism evidence="2 3">
    <name type="scientific">Cercophora newfieldiana</name>
    <dbReference type="NCBI Taxonomy" id="92897"/>
    <lineage>
        <taxon>Eukaryota</taxon>
        <taxon>Fungi</taxon>
        <taxon>Dikarya</taxon>
        <taxon>Ascomycota</taxon>
        <taxon>Pezizomycotina</taxon>
        <taxon>Sordariomycetes</taxon>
        <taxon>Sordariomycetidae</taxon>
        <taxon>Sordariales</taxon>
        <taxon>Lasiosphaeriaceae</taxon>
        <taxon>Cercophora</taxon>
    </lineage>
</organism>
<feature type="transmembrane region" description="Helical" evidence="1">
    <location>
        <begin position="12"/>
        <end position="29"/>
    </location>
</feature>
<reference evidence="2" key="1">
    <citation type="submission" date="2023-06" db="EMBL/GenBank/DDBJ databases">
        <title>Genome-scale phylogeny and comparative genomics of the fungal order Sordariales.</title>
        <authorList>
            <consortium name="Lawrence Berkeley National Laboratory"/>
            <person name="Hensen N."/>
            <person name="Bonometti L."/>
            <person name="Westerberg I."/>
            <person name="Brannstrom I.O."/>
            <person name="Guillou S."/>
            <person name="Cros-Aarteil S."/>
            <person name="Calhoun S."/>
            <person name="Haridas S."/>
            <person name="Kuo A."/>
            <person name="Mondo S."/>
            <person name="Pangilinan J."/>
            <person name="Riley R."/>
            <person name="Labutti K."/>
            <person name="Andreopoulos B."/>
            <person name="Lipzen A."/>
            <person name="Chen C."/>
            <person name="Yanf M."/>
            <person name="Daum C."/>
            <person name="Ng V."/>
            <person name="Clum A."/>
            <person name="Steindorff A."/>
            <person name="Ohm R."/>
            <person name="Martin F."/>
            <person name="Silar P."/>
            <person name="Natvig D."/>
            <person name="Lalanne C."/>
            <person name="Gautier V."/>
            <person name="Ament-Velasquez S.L."/>
            <person name="Kruys A."/>
            <person name="Hutchinson M.I."/>
            <person name="Powell A.J."/>
            <person name="Barry K."/>
            <person name="Miller A.N."/>
            <person name="Grigoriev I.V."/>
            <person name="Debuchy R."/>
            <person name="Gladieux P."/>
            <person name="Thoren M.H."/>
            <person name="Johannesson H."/>
        </authorList>
    </citation>
    <scope>NUCLEOTIDE SEQUENCE</scope>
    <source>
        <strain evidence="2">SMH2532-1</strain>
    </source>
</reference>
<keyword evidence="3" id="KW-1185">Reference proteome</keyword>
<dbReference type="AlphaFoldDB" id="A0AA39Y8R6"/>